<evidence type="ECO:0000313" key="1">
    <source>
        <dbReference type="EMBL" id="KAF0323278.1"/>
    </source>
</evidence>
<evidence type="ECO:0000313" key="2">
    <source>
        <dbReference type="Proteomes" id="UP000434172"/>
    </source>
</evidence>
<comment type="caution">
    <text evidence="1">The sequence shown here is derived from an EMBL/GenBank/DDBJ whole genome shotgun (WGS) entry which is preliminary data.</text>
</comment>
<proteinExistence type="predicted"/>
<sequence>MFRLPEILRHTVSQCLRMSTWGRYTACGVGAVDFTVFHHEAIKDLSQMRFPLISRIKHAFLQQRPAPLITVDWHLL</sequence>
<accession>A0A8H3W8H9</accession>
<keyword evidence="2" id="KW-1185">Reference proteome</keyword>
<reference evidence="1 2" key="1">
    <citation type="submission" date="2019-12" db="EMBL/GenBank/DDBJ databases">
        <title>A genome sequence resource for the geographically widespread anthracnose pathogen Colletotrichum asianum.</title>
        <authorList>
            <person name="Meng Y."/>
        </authorList>
    </citation>
    <scope>NUCLEOTIDE SEQUENCE [LARGE SCALE GENOMIC DNA]</scope>
    <source>
        <strain evidence="1 2">ICMP 18580</strain>
    </source>
</reference>
<dbReference type="AlphaFoldDB" id="A0A8H3W8H9"/>
<dbReference type="Proteomes" id="UP000434172">
    <property type="component" value="Unassembled WGS sequence"/>
</dbReference>
<gene>
    <name evidence="1" type="ORF">GQ607_009396</name>
</gene>
<dbReference type="EMBL" id="WOWK01000053">
    <property type="protein sequence ID" value="KAF0323278.1"/>
    <property type="molecule type" value="Genomic_DNA"/>
</dbReference>
<organism evidence="1 2">
    <name type="scientific">Colletotrichum asianum</name>
    <dbReference type="NCBI Taxonomy" id="702518"/>
    <lineage>
        <taxon>Eukaryota</taxon>
        <taxon>Fungi</taxon>
        <taxon>Dikarya</taxon>
        <taxon>Ascomycota</taxon>
        <taxon>Pezizomycotina</taxon>
        <taxon>Sordariomycetes</taxon>
        <taxon>Hypocreomycetidae</taxon>
        <taxon>Glomerellales</taxon>
        <taxon>Glomerellaceae</taxon>
        <taxon>Colletotrichum</taxon>
        <taxon>Colletotrichum gloeosporioides species complex</taxon>
    </lineage>
</organism>
<protein>
    <submittedName>
        <fullName evidence="1">Uncharacterized protein</fullName>
    </submittedName>
</protein>
<name>A0A8H3W8H9_9PEZI</name>